<proteinExistence type="predicted"/>
<organism evidence="1">
    <name type="scientific">Oryza meridionalis</name>
    <dbReference type="NCBI Taxonomy" id="40149"/>
    <lineage>
        <taxon>Eukaryota</taxon>
        <taxon>Viridiplantae</taxon>
        <taxon>Streptophyta</taxon>
        <taxon>Embryophyta</taxon>
        <taxon>Tracheophyta</taxon>
        <taxon>Spermatophyta</taxon>
        <taxon>Magnoliopsida</taxon>
        <taxon>Liliopsida</taxon>
        <taxon>Poales</taxon>
        <taxon>Poaceae</taxon>
        <taxon>BOP clade</taxon>
        <taxon>Oryzoideae</taxon>
        <taxon>Oryzeae</taxon>
        <taxon>Oryzinae</taxon>
        <taxon>Oryza</taxon>
    </lineage>
</organism>
<dbReference type="Proteomes" id="UP000008021">
    <property type="component" value="Chromosome 12"/>
</dbReference>
<evidence type="ECO:0000313" key="2">
    <source>
        <dbReference type="Proteomes" id="UP000008021"/>
    </source>
</evidence>
<protein>
    <submittedName>
        <fullName evidence="1">Uncharacterized protein</fullName>
    </submittedName>
</protein>
<reference evidence="1" key="2">
    <citation type="submission" date="2018-05" db="EMBL/GenBank/DDBJ databases">
        <title>OmerRS3 (Oryza meridionalis Reference Sequence Version 3).</title>
        <authorList>
            <person name="Zhang J."/>
            <person name="Kudrna D."/>
            <person name="Lee S."/>
            <person name="Talag J."/>
            <person name="Welchert J."/>
            <person name="Wing R.A."/>
        </authorList>
    </citation>
    <scope>NUCLEOTIDE SEQUENCE [LARGE SCALE GENOMIC DNA]</scope>
    <source>
        <strain evidence="1">cv. OR44</strain>
    </source>
</reference>
<dbReference type="HOGENOM" id="CLU_143781_0_0_1"/>
<reference evidence="1" key="1">
    <citation type="submission" date="2015-04" db="UniProtKB">
        <authorList>
            <consortium name="EnsemblPlants"/>
        </authorList>
    </citation>
    <scope>IDENTIFICATION</scope>
</reference>
<keyword evidence="2" id="KW-1185">Reference proteome</keyword>
<name>A0A0E0FDH6_9ORYZ</name>
<dbReference type="Gramene" id="OMERI12G11800.1">
    <property type="protein sequence ID" value="OMERI12G11800.1"/>
    <property type="gene ID" value="OMERI12G11800"/>
</dbReference>
<evidence type="ECO:0000313" key="1">
    <source>
        <dbReference type="EnsemblPlants" id="OMERI12G11800.1"/>
    </source>
</evidence>
<dbReference type="EnsemblPlants" id="OMERI12G11800.1">
    <property type="protein sequence ID" value="OMERI12G11800.1"/>
    <property type="gene ID" value="OMERI12G11800"/>
</dbReference>
<accession>A0A0E0FDH6</accession>
<dbReference type="AlphaFoldDB" id="A0A0E0FDH6"/>
<sequence length="89" mass="9943">MRRWNGTAGRCRCVSKVQWLSREGLMAIDRVGVDGFGQNVFVNERRSRTRVLVKPFGARGWAGGRGLVQGGKGARFSRERRVEPGLGRI</sequence>